<feature type="transmembrane region" description="Helical" evidence="7">
    <location>
        <begin position="322"/>
        <end position="345"/>
    </location>
</feature>
<comment type="similarity">
    <text evidence="2">Belongs to the peptidase S54 family.</text>
</comment>
<feature type="transmembrane region" description="Helical" evidence="7">
    <location>
        <begin position="293"/>
        <end position="310"/>
    </location>
</feature>
<dbReference type="GO" id="GO:0016020">
    <property type="term" value="C:membrane"/>
    <property type="evidence" value="ECO:0007669"/>
    <property type="project" value="UniProtKB-SubCell"/>
</dbReference>
<feature type="domain" description="Transcription factor zinc-finger" evidence="9">
    <location>
        <begin position="3"/>
        <end position="41"/>
    </location>
</feature>
<accession>A0A2N1PS00</accession>
<feature type="transmembrane region" description="Helical" evidence="7">
    <location>
        <begin position="267"/>
        <end position="287"/>
    </location>
</feature>
<dbReference type="InterPro" id="IPR050925">
    <property type="entry name" value="Rhomboid_protease_S54"/>
</dbReference>
<evidence type="ECO:0000256" key="2">
    <source>
        <dbReference type="ARBA" id="ARBA00009045"/>
    </source>
</evidence>
<dbReference type="SUPFAM" id="SSF144091">
    <property type="entry name" value="Rhomboid-like"/>
    <property type="match status" value="1"/>
</dbReference>
<evidence type="ECO:0000313" key="10">
    <source>
        <dbReference type="EMBL" id="PKK91110.1"/>
    </source>
</evidence>
<evidence type="ECO:0000256" key="3">
    <source>
        <dbReference type="ARBA" id="ARBA00022692"/>
    </source>
</evidence>
<feature type="domain" description="Peptidase S54 rhomboid" evidence="8">
    <location>
        <begin position="219"/>
        <end position="373"/>
    </location>
</feature>
<evidence type="ECO:0000256" key="5">
    <source>
        <dbReference type="ARBA" id="ARBA00022989"/>
    </source>
</evidence>
<keyword evidence="4" id="KW-0378">Hydrolase</keyword>
<dbReference type="EMBL" id="PGXC01000003">
    <property type="protein sequence ID" value="PKK91110.1"/>
    <property type="molecule type" value="Genomic_DNA"/>
</dbReference>
<comment type="caution">
    <text evidence="10">The sequence shown here is derived from an EMBL/GenBank/DDBJ whole genome shotgun (WGS) entry which is preliminary data.</text>
</comment>
<dbReference type="Gene3D" id="1.20.1540.10">
    <property type="entry name" value="Rhomboid-like"/>
    <property type="match status" value="1"/>
</dbReference>
<feature type="transmembrane region" description="Helical" evidence="7">
    <location>
        <begin position="223"/>
        <end position="246"/>
    </location>
</feature>
<dbReference type="Pfam" id="PF01694">
    <property type="entry name" value="Rhomboid"/>
    <property type="match status" value="1"/>
</dbReference>
<evidence type="ECO:0000313" key="11">
    <source>
        <dbReference type="Proteomes" id="UP000233256"/>
    </source>
</evidence>
<evidence type="ECO:0000259" key="8">
    <source>
        <dbReference type="Pfam" id="PF01694"/>
    </source>
</evidence>
<protein>
    <recommendedName>
        <fullName evidence="12">Rhomboid family intramembrane serine protease</fullName>
    </recommendedName>
</protein>
<organism evidence="10 11">
    <name type="scientific">Candidatus Wallbacteria bacterium HGW-Wallbacteria-1</name>
    <dbReference type="NCBI Taxonomy" id="2013854"/>
    <lineage>
        <taxon>Bacteria</taxon>
        <taxon>Candidatus Walliibacteriota</taxon>
    </lineage>
</organism>
<dbReference type="GO" id="GO:0004252">
    <property type="term" value="F:serine-type endopeptidase activity"/>
    <property type="evidence" value="ECO:0007669"/>
    <property type="project" value="InterPro"/>
</dbReference>
<name>A0A2N1PS00_9BACT</name>
<dbReference type="InterPro" id="IPR022764">
    <property type="entry name" value="Peptidase_S54_rhomboid_dom"/>
</dbReference>
<dbReference type="InterPro" id="IPR035952">
    <property type="entry name" value="Rhomboid-like_sf"/>
</dbReference>
<dbReference type="Pfam" id="PF13453">
    <property type="entry name" value="Zn_ribbon_TFIIB"/>
    <property type="match status" value="2"/>
</dbReference>
<sequence>MRNCPICFIAMKCRTVFGIQIDCCDQCGGSWYDAGELDEVLGKGHILFSSLRSSQARTFTSQLLCPVCSLPMSGVTFRREHECLEIDICDTCSGIWLDRGEFQSVRKIIRGLEIKGDMHDSARLSALRHYESLDYDQANEDACIGGALYLFCLISQLPVEVYNPRKKFPLSLLLLTGMNALVWTATILFLISGRAEITFLKSLFENYGLVPFRFFLGEDYWSLFTYGFLHLNLIHLFVNMYMLWIFGDNVCDFFRDHGRVRGEIVFIVYYLSLVAIAGIFHSLLASGTPAQDMPLVGASGGVSGIMAGYWRLFPKTRLYQVILFITFKMPVWAYVMIWFFYQLLLGLKGGMASSVSWSAHIAGFAAGYILIPFFAPGPKLRQDSIG</sequence>
<proteinExistence type="inferred from homology"/>
<dbReference type="PANTHER" id="PTHR43731:SF14">
    <property type="entry name" value="PRESENILIN-ASSOCIATED RHOMBOID-LIKE PROTEIN, MITOCHONDRIAL"/>
    <property type="match status" value="1"/>
</dbReference>
<evidence type="ECO:0000256" key="6">
    <source>
        <dbReference type="ARBA" id="ARBA00023136"/>
    </source>
</evidence>
<keyword evidence="6 7" id="KW-0472">Membrane</keyword>
<reference evidence="10 11" key="1">
    <citation type="journal article" date="2017" name="ISME J.">
        <title>Potential for microbial H2 and metal transformations associated with novel bacteria and archaea in deep terrestrial subsurface sediments.</title>
        <authorList>
            <person name="Hernsdorf A.W."/>
            <person name="Amano Y."/>
            <person name="Miyakawa K."/>
            <person name="Ise K."/>
            <person name="Suzuki Y."/>
            <person name="Anantharaman K."/>
            <person name="Probst A."/>
            <person name="Burstein D."/>
            <person name="Thomas B.C."/>
            <person name="Banfield J.F."/>
        </authorList>
    </citation>
    <scope>NUCLEOTIDE SEQUENCE [LARGE SCALE GENOMIC DNA]</scope>
    <source>
        <strain evidence="10">HGW-Wallbacteria-1</strain>
    </source>
</reference>
<dbReference type="PANTHER" id="PTHR43731">
    <property type="entry name" value="RHOMBOID PROTEASE"/>
    <property type="match status" value="1"/>
</dbReference>
<evidence type="ECO:0008006" key="12">
    <source>
        <dbReference type="Google" id="ProtNLM"/>
    </source>
</evidence>
<feature type="transmembrane region" description="Helical" evidence="7">
    <location>
        <begin position="172"/>
        <end position="191"/>
    </location>
</feature>
<evidence type="ECO:0000256" key="1">
    <source>
        <dbReference type="ARBA" id="ARBA00004141"/>
    </source>
</evidence>
<evidence type="ECO:0000256" key="7">
    <source>
        <dbReference type="SAM" id="Phobius"/>
    </source>
</evidence>
<evidence type="ECO:0000259" key="9">
    <source>
        <dbReference type="Pfam" id="PF13453"/>
    </source>
</evidence>
<keyword evidence="3 7" id="KW-0812">Transmembrane</keyword>
<feature type="domain" description="Transcription factor zinc-finger" evidence="9">
    <location>
        <begin position="65"/>
        <end position="104"/>
    </location>
</feature>
<dbReference type="AlphaFoldDB" id="A0A2N1PS00"/>
<dbReference type="InterPro" id="IPR027392">
    <property type="entry name" value="TF_Znf"/>
</dbReference>
<gene>
    <name evidence="10" type="ORF">CVV64_04890</name>
</gene>
<feature type="transmembrane region" description="Helical" evidence="7">
    <location>
        <begin position="357"/>
        <end position="375"/>
    </location>
</feature>
<comment type="subcellular location">
    <subcellularLocation>
        <location evidence="1">Membrane</location>
        <topology evidence="1">Multi-pass membrane protein</topology>
    </subcellularLocation>
</comment>
<dbReference type="Proteomes" id="UP000233256">
    <property type="component" value="Unassembled WGS sequence"/>
</dbReference>
<keyword evidence="5 7" id="KW-1133">Transmembrane helix</keyword>
<evidence type="ECO:0000256" key="4">
    <source>
        <dbReference type="ARBA" id="ARBA00022801"/>
    </source>
</evidence>